<evidence type="ECO:0000313" key="3">
    <source>
        <dbReference type="Proteomes" id="UP000520198"/>
    </source>
</evidence>
<organism evidence="2 3">
    <name type="scientific">Ensifer oleiphilus</name>
    <dbReference type="NCBI Taxonomy" id="2742698"/>
    <lineage>
        <taxon>Bacteria</taxon>
        <taxon>Pseudomonadati</taxon>
        <taxon>Pseudomonadota</taxon>
        <taxon>Alphaproteobacteria</taxon>
        <taxon>Hyphomicrobiales</taxon>
        <taxon>Rhizobiaceae</taxon>
        <taxon>Sinorhizobium/Ensifer group</taxon>
        <taxon>Ensifer</taxon>
    </lineage>
</organism>
<evidence type="ECO:0000256" key="1">
    <source>
        <dbReference type="SAM" id="SignalP"/>
    </source>
</evidence>
<proteinExistence type="predicted"/>
<reference evidence="2 3" key="1">
    <citation type="submission" date="2020-06" db="EMBL/GenBank/DDBJ databases">
        <authorList>
            <person name="Grouzdev D.S."/>
        </authorList>
    </citation>
    <scope>NUCLEOTIDE SEQUENCE [LARGE SCALE GENOMIC DNA]</scope>
    <source>
        <strain evidence="2 3">HO-A22</strain>
    </source>
</reference>
<feature type="chain" id="PRO_5031267778" evidence="1">
    <location>
        <begin position="30"/>
        <end position="118"/>
    </location>
</feature>
<evidence type="ECO:0000313" key="2">
    <source>
        <dbReference type="EMBL" id="NVD41919.1"/>
    </source>
</evidence>
<gene>
    <name evidence="2" type="ORF">HT585_23915</name>
</gene>
<dbReference type="EMBL" id="JABWDU010000007">
    <property type="protein sequence ID" value="NVD41919.1"/>
    <property type="molecule type" value="Genomic_DNA"/>
</dbReference>
<accession>A0A7Y6QAB3</accession>
<feature type="signal peptide" evidence="1">
    <location>
        <begin position="1"/>
        <end position="29"/>
    </location>
</feature>
<dbReference type="AlphaFoldDB" id="A0A7Y6QAB3"/>
<keyword evidence="3" id="KW-1185">Reference proteome</keyword>
<protein>
    <submittedName>
        <fullName evidence="2">Uncharacterized protein</fullName>
    </submittedName>
</protein>
<name>A0A7Y6QAB3_9HYPH</name>
<sequence length="118" mass="12817">MAKLWGSYLIGLMKLTIVLSLAASSFATAEQTTYFAAFKSASFVAIAHDCASGEDKVIDHHNDEHGSRKCCGEMCSAVAILTDTAKLTGEMPTTIHPLFVWSEPDSCFPPEFYRPPIA</sequence>
<dbReference type="RefSeq" id="WP_176355292.1">
    <property type="nucleotide sequence ID" value="NZ_JABWDU010000007.1"/>
</dbReference>
<keyword evidence="1" id="KW-0732">Signal</keyword>
<comment type="caution">
    <text evidence="2">The sequence shown here is derived from an EMBL/GenBank/DDBJ whole genome shotgun (WGS) entry which is preliminary data.</text>
</comment>
<dbReference type="Proteomes" id="UP000520198">
    <property type="component" value="Unassembled WGS sequence"/>
</dbReference>